<reference evidence="1" key="1">
    <citation type="submission" date="2022-07" db="EMBL/GenBank/DDBJ databases">
        <title>Phylogenomic reconstructions and comparative analyses of Kickxellomycotina fungi.</title>
        <authorList>
            <person name="Reynolds N.K."/>
            <person name="Stajich J.E."/>
            <person name="Barry K."/>
            <person name="Grigoriev I.V."/>
            <person name="Crous P."/>
            <person name="Smith M.E."/>
        </authorList>
    </citation>
    <scope>NUCLEOTIDE SEQUENCE</scope>
    <source>
        <strain evidence="1">NBRC 105413</strain>
    </source>
</reference>
<sequence>MYLSDPSALTTRTKHVVSQIKQSGSLDPETCKQLEQSLDTLVKSIFSNGDIADSSALEDLLMIVADTLSISSTEPFIPRLFECGINTAASVLYAISPQIIEIPSQGVDLCLAHNMQTIDVCLSSLSRAYEQLINRLEDKALDIGMLKVTLLCSSKISNCLDRLSSGNSGLLKSQAIWKSALDNTSPIALYLIKICDYAIRIFAQCTSSAVRRQLALAELCGQIFKCVTKIVDQVSAVFGSDAHLLQDFGMKRSLMERYCNLVLEKHRNMLGSPPQFKVLWQTLCSIATRFSATSFDSAALCLRVYLKSSETVRTLALQTVSLLNKAKAEEIRDPKIARKLKGPMAFIRFVVFQMPTLVNRILGKETGGAAETNPHWRSIVSGAMLMLDTVFGHLTAPSVLVRASDDIASTLQTLVVAACTKFALAIMLHSTEPIARYLEKLSAFLQTVDQNCETGFCSRIPLIEGLGQSDANREVLRVALENIGFFTLDQQSYLLEATSEKASIVQAFVLAVDRDPVSVLLPASRSDIDISDKQQQLQSRTSIEYEALVISLALCAANLGSAELFGIWENSMLLAIIQSSNGSLGSRIVVDAWIALASHLLPRSAVLSLVNAVLDVTTREAVVLEQGQRMLLLRLVSGLLAACSEEEQHLLLSSLFEKHHLENSAISRSARICMLVPWHTLLLQDNQQVREIACEITKQLVLYTKGATQSSIQTMNIMMALAALVPSTSASIELQLLVDVGMMLQKTLHQQLSRQVDAANQSIIESALIIASSLTVRCFEAASGILQQIVDRLDNPVFLVAQTGYILARLVGSFADGRIEAAQLNSIAAPMARVFALLLDEQSSWLVGHEACVQALSFATESASPEIAMTLFPENKHEMLVSFIQRNPSVAGQPDKLETMYCSVLDTRLLGTSRMMNMICANGSANRLGSNGSINRASNSRSGETGIVDAVRLLRSELDSALGPLSDSTARTMREELAALSQAINRFLQDI</sequence>
<gene>
    <name evidence="1" type="ORF">LPJ64_005297</name>
</gene>
<organism evidence="1 2">
    <name type="scientific">Coemansia asiatica</name>
    <dbReference type="NCBI Taxonomy" id="1052880"/>
    <lineage>
        <taxon>Eukaryota</taxon>
        <taxon>Fungi</taxon>
        <taxon>Fungi incertae sedis</taxon>
        <taxon>Zoopagomycota</taxon>
        <taxon>Kickxellomycotina</taxon>
        <taxon>Kickxellomycetes</taxon>
        <taxon>Kickxellales</taxon>
        <taxon>Kickxellaceae</taxon>
        <taxon>Coemansia</taxon>
    </lineage>
</organism>
<name>A0A9W7XHH1_9FUNG</name>
<evidence type="ECO:0000313" key="2">
    <source>
        <dbReference type="Proteomes" id="UP001145021"/>
    </source>
</evidence>
<dbReference type="Proteomes" id="UP001145021">
    <property type="component" value="Unassembled WGS sequence"/>
</dbReference>
<dbReference type="AlphaFoldDB" id="A0A9W7XHH1"/>
<protein>
    <submittedName>
        <fullName evidence="1">Uncharacterized protein</fullName>
    </submittedName>
</protein>
<accession>A0A9W7XHH1</accession>
<keyword evidence="2" id="KW-1185">Reference proteome</keyword>
<evidence type="ECO:0000313" key="1">
    <source>
        <dbReference type="EMBL" id="KAJ1642887.1"/>
    </source>
</evidence>
<dbReference type="EMBL" id="JANBOH010000324">
    <property type="protein sequence ID" value="KAJ1642887.1"/>
    <property type="molecule type" value="Genomic_DNA"/>
</dbReference>
<proteinExistence type="predicted"/>
<comment type="caution">
    <text evidence="1">The sequence shown here is derived from an EMBL/GenBank/DDBJ whole genome shotgun (WGS) entry which is preliminary data.</text>
</comment>